<protein>
    <recommendedName>
        <fullName evidence="1">tRNA ligase</fullName>
        <ecNumber evidence="1">6.5.1.3</ecNumber>
    </recommendedName>
</protein>
<dbReference type="GO" id="GO:0008081">
    <property type="term" value="F:phosphoric diester hydrolase activity"/>
    <property type="evidence" value="ECO:0007669"/>
    <property type="project" value="InterPro"/>
</dbReference>
<dbReference type="GO" id="GO:0003972">
    <property type="term" value="F:RNA ligase (ATP) activity"/>
    <property type="evidence" value="ECO:0007669"/>
    <property type="project" value="UniProtKB-UniRule"/>
</dbReference>
<reference evidence="7" key="1">
    <citation type="submission" date="2021-07" db="EMBL/GenBank/DDBJ databases">
        <title>Elsinoe batatas strain:CRI-CJ2 Genome sequencing and assembly.</title>
        <authorList>
            <person name="Huang L."/>
        </authorList>
    </citation>
    <scope>NUCLEOTIDE SEQUENCE</scope>
    <source>
        <strain evidence="7">CRI-CJ2</strain>
    </source>
</reference>
<feature type="domain" description="T4 RNA ligase 1-like N-terminal" evidence="6">
    <location>
        <begin position="71"/>
        <end position="304"/>
    </location>
</feature>
<comment type="similarity">
    <text evidence="1">Belongs to the TRL1 family.</text>
</comment>
<evidence type="ECO:0000259" key="5">
    <source>
        <dbReference type="Pfam" id="PF08303"/>
    </source>
</evidence>
<keyword evidence="1" id="KW-0819">tRNA processing</keyword>
<dbReference type="EMBL" id="JAESVG020000007">
    <property type="protein sequence ID" value="KAG8625563.1"/>
    <property type="molecule type" value="Genomic_DNA"/>
</dbReference>
<dbReference type="Proteomes" id="UP000809789">
    <property type="component" value="Unassembled WGS sequence"/>
</dbReference>
<sequence>MNHGDENRPPYRRQDLRQVNHVVGALEEHTGKKKGGFSCRKSVFPVAGSDIKVTSWKLLDHDYKKPFLPTYARGLFTYKNSRGDYEIAVRGYDKFFNHGEVPRTKWQNVEVNTRGPYELSVKENGCIIFLSGLEDGTLLVCSKHSTGAREDVEMSHASAGEQWVDRHLGSVGKNRKDLARHLYNANITAVAELCDDEFEEHVLAYTPDQAGLYLHGVNLNLPEFATYPARLVDKFAEDWGFKKTMHLIKDDIATVKSFLDDIADTGAYAGRDTEGFVIRCQARDTPDSPWHDWFFKYKFEEPYLMYRQWRECTKAIISGKEPRINKHKEITQEYLRFAKEQLAKDPKLGGRYNQNHGIIELRDKFLKHIGVRGADLIKNEKEQEEQHKGEATRNVVLVPVATIGCGKTTVATALAKLFSWGHLQNDNIQGKGRPARFAEGIREGLINYPVMIADRNNHQKRERKQLINDVGKTVHEAKFVALHYVHDRADYDYIRQKMRDRVFGRGDKHQTIHAGTKGPSEIIEIMEGFMYRFEPLDPTGDPDDMFDHVIDLDVAADSRQNLETVITSLSEHYPNLIPTLPSPADMDYAISYAMNDYAPEIKHNVNGNQYSNKAQKQAAKTQRQENYQQPKQKPPKVEYFGVSLSAARVQSILEAIFRDADPSTSKMYNRLKGMKRIQPAFHVTLIHRANSNTPQWKDYWVQLNDLQTQAGPAKDGAEQPWLGKVKVQLERLVWDDRVMAFVVRIVTEAEENQDGKAQGVEFRSANRVAHVTVGTGDESIKPKESNDLLARWLEIGSGGDTGIGEVMVRGHVELPGVVRAVMQRF</sequence>
<evidence type="ECO:0000256" key="3">
    <source>
        <dbReference type="SAM" id="MobiDB-lite"/>
    </source>
</evidence>
<comment type="catalytic activity">
    <reaction evidence="1">
        <text>ATP + (ribonucleotide)n-3'-hydroxyl + 5'-phospho-(ribonucleotide)m = (ribonucleotide)n+m + AMP + diphosphate.</text>
        <dbReference type="EC" id="6.5.1.3"/>
    </reaction>
</comment>
<dbReference type="GO" id="GO:0006388">
    <property type="term" value="P:tRNA splicing, via endonucleolytic cleavage and ligation"/>
    <property type="evidence" value="ECO:0007669"/>
    <property type="project" value="UniProtKB-UniRule"/>
</dbReference>
<keyword evidence="1" id="KW-0436">Ligase</keyword>
<evidence type="ECO:0000313" key="7">
    <source>
        <dbReference type="EMBL" id="KAG8625563.1"/>
    </source>
</evidence>
<evidence type="ECO:0000313" key="8">
    <source>
        <dbReference type="Proteomes" id="UP000809789"/>
    </source>
</evidence>
<dbReference type="SUPFAM" id="SSF52540">
    <property type="entry name" value="P-loop containing nucleoside triphosphate hydrolases"/>
    <property type="match status" value="1"/>
</dbReference>
<dbReference type="Pfam" id="PF08303">
    <property type="entry name" value="tRNA_lig_kinase"/>
    <property type="match status" value="1"/>
</dbReference>
<dbReference type="FunFam" id="3.40.50.300:FF:001690">
    <property type="entry name" value="tRNA ligase"/>
    <property type="match status" value="1"/>
</dbReference>
<dbReference type="PANTHER" id="PTHR32004">
    <property type="entry name" value="TRNA LIGASE"/>
    <property type="match status" value="1"/>
</dbReference>
<feature type="active site" description="N6-AMP-lysine intermediate" evidence="2">
    <location>
        <position position="122"/>
    </location>
</feature>
<dbReference type="PIRSF" id="PIRSF019634">
    <property type="entry name" value="tRNA_lig_yeast"/>
    <property type="match status" value="1"/>
</dbReference>
<dbReference type="OrthoDB" id="276239at2759"/>
<evidence type="ECO:0000259" key="4">
    <source>
        <dbReference type="Pfam" id="PF08302"/>
    </source>
</evidence>
<dbReference type="GO" id="GO:0051730">
    <property type="term" value="F:GTP-dependent polyribonucleotide 5'-hydroxyl-kinase activity"/>
    <property type="evidence" value="ECO:0007669"/>
    <property type="project" value="InterPro"/>
</dbReference>
<dbReference type="EC" id="6.5.1.3" evidence="1"/>
<dbReference type="InterPro" id="IPR027417">
    <property type="entry name" value="P-loop_NTPase"/>
</dbReference>
<dbReference type="Gene3D" id="3.40.50.300">
    <property type="entry name" value="P-loop containing nucleotide triphosphate hydrolases"/>
    <property type="match status" value="1"/>
</dbReference>
<evidence type="ECO:0000256" key="1">
    <source>
        <dbReference type="PIRNR" id="PIRNR019634"/>
    </source>
</evidence>
<organism evidence="7 8">
    <name type="scientific">Elsinoe batatas</name>
    <dbReference type="NCBI Taxonomy" id="2601811"/>
    <lineage>
        <taxon>Eukaryota</taxon>
        <taxon>Fungi</taxon>
        <taxon>Dikarya</taxon>
        <taxon>Ascomycota</taxon>
        <taxon>Pezizomycotina</taxon>
        <taxon>Dothideomycetes</taxon>
        <taxon>Dothideomycetidae</taxon>
        <taxon>Myriangiales</taxon>
        <taxon>Elsinoaceae</taxon>
        <taxon>Elsinoe</taxon>
    </lineage>
</organism>
<keyword evidence="8" id="KW-1185">Reference proteome</keyword>
<dbReference type="AlphaFoldDB" id="A0A8K0KZQ9"/>
<feature type="domain" description="tRNA ligase phosphodiesterase" evidence="4">
    <location>
        <begin position="557"/>
        <end position="822"/>
    </location>
</feature>
<comment type="caution">
    <text evidence="7">The sequence shown here is derived from an EMBL/GenBank/DDBJ whole genome shotgun (WGS) entry which is preliminary data.</text>
</comment>
<dbReference type="GO" id="GO:0005524">
    <property type="term" value="F:ATP binding"/>
    <property type="evidence" value="ECO:0007669"/>
    <property type="project" value="UniProtKB-UniRule"/>
</dbReference>
<dbReference type="InterPro" id="IPR019039">
    <property type="entry name" value="T4-Rnl1-like_N"/>
</dbReference>
<gene>
    <name evidence="7" type="ORF">KVT40_005964</name>
</gene>
<dbReference type="Pfam" id="PF08302">
    <property type="entry name" value="tRNA_lig_CPD"/>
    <property type="match status" value="1"/>
</dbReference>
<evidence type="ECO:0000256" key="2">
    <source>
        <dbReference type="PIRSR" id="PIRSR019634-50"/>
    </source>
</evidence>
<dbReference type="InterPro" id="IPR015965">
    <property type="entry name" value="tRNA_lig_PDEase"/>
</dbReference>
<dbReference type="Pfam" id="PF09511">
    <property type="entry name" value="RNA_lig_T4_1"/>
    <property type="match status" value="1"/>
</dbReference>
<proteinExistence type="inferred from homology"/>
<dbReference type="InterPro" id="IPR015966">
    <property type="entry name" value="tRNA_lig_kin_fungi"/>
</dbReference>
<dbReference type="PANTHER" id="PTHR32004:SF1">
    <property type="entry name" value="TRNA LIGASE"/>
    <property type="match status" value="1"/>
</dbReference>
<feature type="region of interest" description="Disordered" evidence="3">
    <location>
        <begin position="611"/>
        <end position="634"/>
    </location>
</feature>
<evidence type="ECO:0000259" key="6">
    <source>
        <dbReference type="Pfam" id="PF09511"/>
    </source>
</evidence>
<accession>A0A8K0KZQ9</accession>
<dbReference type="GO" id="GO:0005634">
    <property type="term" value="C:nucleus"/>
    <property type="evidence" value="ECO:0007669"/>
    <property type="project" value="TreeGrafter"/>
</dbReference>
<name>A0A8K0KZQ9_9PEZI</name>
<dbReference type="InterPro" id="IPR012387">
    <property type="entry name" value="Trl1_fun"/>
</dbReference>
<feature type="domain" description="tRNA ligase kinase" evidence="5">
    <location>
        <begin position="396"/>
        <end position="554"/>
    </location>
</feature>